<accession>A0A9P1JLM6</accession>
<keyword evidence="1" id="KW-0614">Plasmid</keyword>
<proteinExistence type="predicted"/>
<gene>
    <name evidence="1" type="ORF">VIBNI_0186</name>
</gene>
<name>A0A9P1JLM6_9VIBR</name>
<reference evidence="1" key="1">
    <citation type="submission" date="2010-02" db="EMBL/GenBank/DDBJ databases">
        <authorList>
            <person name="Genoscope - CEA"/>
        </authorList>
    </citation>
    <scope>NUCLEOTIDE SEQUENCE</scope>
    <source>
        <plasmid evidence="1">VIBNI_pA</plasmid>
    </source>
</reference>
<sequence length="111" mass="12796">MTCSKIRIFSHVVDTLTINSGIDRAKSTLSTSTVNRQPRHRSLTEFEHKYKDYLDGESFTEPETLAPDTDIEVLRWDAYMALDHGDRDERQATLDKLENHFVKIGKPTSKK</sequence>
<dbReference type="RefSeq" id="WP_013610335.1">
    <property type="nucleotide sequence ID" value="NC_015156.1"/>
</dbReference>
<protein>
    <submittedName>
        <fullName evidence="1">Uncharacterized protein</fullName>
    </submittedName>
</protein>
<organism evidence="1">
    <name type="scientific">Vibrio nigripulchritudo</name>
    <dbReference type="NCBI Taxonomy" id="28173"/>
    <lineage>
        <taxon>Bacteria</taxon>
        <taxon>Pseudomonadati</taxon>
        <taxon>Pseudomonadota</taxon>
        <taxon>Gammaproteobacteria</taxon>
        <taxon>Vibrionales</taxon>
        <taxon>Vibrionaceae</taxon>
        <taxon>Vibrio</taxon>
    </lineage>
</organism>
<geneLocation type="plasmid" evidence="1">
    <name>VIBNI_pA</name>
</geneLocation>
<dbReference type="EMBL" id="FP893246">
    <property type="protein sequence ID" value="CBJ93206.1"/>
    <property type="molecule type" value="Genomic_DNA"/>
</dbReference>
<evidence type="ECO:0000313" key="1">
    <source>
        <dbReference type="EMBL" id="CBJ93206.1"/>
    </source>
</evidence>
<dbReference type="AlphaFoldDB" id="A0A9P1JLM6"/>